<dbReference type="InterPro" id="IPR016125">
    <property type="entry name" value="Peptidase_C15-like"/>
</dbReference>
<sequence>MTLRFLLTSFTTWECHQKTNSSDDLLHRVSQCHPSPETLILLRKLPVESETAIAQTQDYMNRYHPSWVLCCGMAEPRDRLSIESNARKGKNTLRSQIDLEQLIDGLDNIYISHDAGKFVCEDLYYGILETIQIQKLNTRTLFIHVPILHPQNETTICNAFLQLLHRLETL</sequence>
<proteinExistence type="inferred from homology"/>
<dbReference type="Pfam" id="PF01470">
    <property type="entry name" value="Peptidase_C15"/>
    <property type="match status" value="1"/>
</dbReference>
<evidence type="ECO:0000256" key="3">
    <source>
        <dbReference type="ARBA" id="ARBA00022801"/>
    </source>
</evidence>
<keyword evidence="6" id="KW-1185">Reference proteome</keyword>
<name>A0ABT7BY12_9CYAN</name>
<dbReference type="Gene3D" id="3.40.630.20">
    <property type="entry name" value="Peptidase C15, pyroglutamyl peptidase I-like"/>
    <property type="match status" value="2"/>
</dbReference>
<evidence type="ECO:0000256" key="1">
    <source>
        <dbReference type="ARBA" id="ARBA00006641"/>
    </source>
</evidence>
<evidence type="ECO:0000256" key="2">
    <source>
        <dbReference type="ARBA" id="ARBA00022670"/>
    </source>
</evidence>
<protein>
    <submittedName>
        <fullName evidence="5">Peptidase C15</fullName>
    </submittedName>
</protein>
<comment type="caution">
    <text evidence="5">The sequence shown here is derived from an EMBL/GenBank/DDBJ whole genome shotgun (WGS) entry which is preliminary data.</text>
</comment>
<evidence type="ECO:0000313" key="5">
    <source>
        <dbReference type="EMBL" id="MDJ1184080.1"/>
    </source>
</evidence>
<gene>
    <name evidence="5" type="ORF">PMH09_12875</name>
</gene>
<dbReference type="RefSeq" id="WP_283758732.1">
    <property type="nucleotide sequence ID" value="NZ_JAQOSQ010000012.1"/>
</dbReference>
<dbReference type="SUPFAM" id="SSF53182">
    <property type="entry name" value="Pyrrolidone carboxyl peptidase (pyroglutamate aminopeptidase)"/>
    <property type="match status" value="1"/>
</dbReference>
<dbReference type="PANTHER" id="PTHR23402">
    <property type="entry name" value="PROTEASE FAMILY C15 PYROGLUTAMYL-PEPTIDASE I-RELATED"/>
    <property type="match status" value="1"/>
</dbReference>
<accession>A0ABT7BY12</accession>
<dbReference type="Proteomes" id="UP001232992">
    <property type="component" value="Unassembled WGS sequence"/>
</dbReference>
<comment type="similarity">
    <text evidence="1">Belongs to the peptidase C15 family.</text>
</comment>
<evidence type="ECO:0000313" key="6">
    <source>
        <dbReference type="Proteomes" id="UP001232992"/>
    </source>
</evidence>
<keyword evidence="3" id="KW-0378">Hydrolase</keyword>
<keyword evidence="2" id="KW-0645">Protease</keyword>
<keyword evidence="4" id="KW-0788">Thiol protease</keyword>
<evidence type="ECO:0000256" key="4">
    <source>
        <dbReference type="ARBA" id="ARBA00022807"/>
    </source>
</evidence>
<organism evidence="5 6">
    <name type="scientific">Roseofilum casamattae BLCC-M143</name>
    <dbReference type="NCBI Taxonomy" id="3022442"/>
    <lineage>
        <taxon>Bacteria</taxon>
        <taxon>Bacillati</taxon>
        <taxon>Cyanobacteriota</taxon>
        <taxon>Cyanophyceae</taxon>
        <taxon>Desertifilales</taxon>
        <taxon>Desertifilaceae</taxon>
        <taxon>Roseofilum</taxon>
        <taxon>Roseofilum casamattae</taxon>
    </lineage>
</organism>
<reference evidence="5 6" key="1">
    <citation type="submission" date="2023-01" db="EMBL/GenBank/DDBJ databases">
        <title>Novel diversity within Roseofilum (Cyanobacteria; Desertifilaceae) from marine benthic mats with descriptions of four novel species.</title>
        <authorList>
            <person name="Wang Y."/>
            <person name="Berthold D.E."/>
            <person name="Hu J."/>
            <person name="Lefler F.W."/>
            <person name="Laughinghouse H.D. IV."/>
        </authorList>
    </citation>
    <scope>NUCLEOTIDE SEQUENCE [LARGE SCALE GENOMIC DNA]</scope>
    <source>
        <strain evidence="5 6">BLCC-M143</strain>
    </source>
</reference>
<dbReference type="EMBL" id="JAQOSQ010000012">
    <property type="protein sequence ID" value="MDJ1184080.1"/>
    <property type="molecule type" value="Genomic_DNA"/>
</dbReference>
<dbReference type="InterPro" id="IPR036440">
    <property type="entry name" value="Peptidase_C15-like_sf"/>
</dbReference>
<dbReference type="PANTHER" id="PTHR23402:SF1">
    <property type="entry name" value="PYROGLUTAMYL-PEPTIDASE I"/>
    <property type="match status" value="1"/>
</dbReference>